<organism evidence="1">
    <name type="scientific">Anguilla anguilla</name>
    <name type="common">European freshwater eel</name>
    <name type="synonym">Muraena anguilla</name>
    <dbReference type="NCBI Taxonomy" id="7936"/>
    <lineage>
        <taxon>Eukaryota</taxon>
        <taxon>Metazoa</taxon>
        <taxon>Chordata</taxon>
        <taxon>Craniata</taxon>
        <taxon>Vertebrata</taxon>
        <taxon>Euteleostomi</taxon>
        <taxon>Actinopterygii</taxon>
        <taxon>Neopterygii</taxon>
        <taxon>Teleostei</taxon>
        <taxon>Anguilliformes</taxon>
        <taxon>Anguillidae</taxon>
        <taxon>Anguilla</taxon>
    </lineage>
</organism>
<protein>
    <submittedName>
        <fullName evidence="1">Uncharacterized protein</fullName>
    </submittedName>
</protein>
<sequence length="39" mass="4572">MFSKSTNQESNKTYRFLKNQISLSQIHTSYPGVKIRLLL</sequence>
<reference evidence="1" key="1">
    <citation type="submission" date="2014-11" db="EMBL/GenBank/DDBJ databases">
        <authorList>
            <person name="Amaro Gonzalez C."/>
        </authorList>
    </citation>
    <scope>NUCLEOTIDE SEQUENCE</scope>
</reference>
<accession>A0A0E9VY53</accession>
<evidence type="ECO:0000313" key="1">
    <source>
        <dbReference type="EMBL" id="JAH82225.1"/>
    </source>
</evidence>
<dbReference type="AlphaFoldDB" id="A0A0E9VY53"/>
<reference evidence="1" key="2">
    <citation type="journal article" date="2015" name="Fish Shellfish Immunol.">
        <title>Early steps in the European eel (Anguilla anguilla)-Vibrio vulnificus interaction in the gills: Role of the RtxA13 toxin.</title>
        <authorList>
            <person name="Callol A."/>
            <person name="Pajuelo D."/>
            <person name="Ebbesson L."/>
            <person name="Teles M."/>
            <person name="MacKenzie S."/>
            <person name="Amaro C."/>
        </authorList>
    </citation>
    <scope>NUCLEOTIDE SEQUENCE</scope>
</reference>
<proteinExistence type="predicted"/>
<dbReference type="EMBL" id="GBXM01026352">
    <property type="protein sequence ID" value="JAH82225.1"/>
    <property type="molecule type" value="Transcribed_RNA"/>
</dbReference>
<name>A0A0E9VY53_ANGAN</name>